<dbReference type="PANTHER" id="PTHR22589">
    <property type="entry name" value="CARNITINE O-ACYLTRANSFERASE"/>
    <property type="match status" value="1"/>
</dbReference>
<protein>
    <recommendedName>
        <fullName evidence="13">Peroxisomal carnitine O-octanoyltransferase</fullName>
        <ecNumber evidence="12">2.3.1.137</ecNumber>
    </recommendedName>
</protein>
<evidence type="ECO:0000256" key="3">
    <source>
        <dbReference type="ARBA" id="ARBA00005232"/>
    </source>
</evidence>
<comment type="catalytic activity">
    <reaction evidence="11">
        <text>octanoyl-CoA + (R)-carnitine = O-octanoyl-(R)-carnitine + CoA</text>
        <dbReference type="Rhea" id="RHEA:17177"/>
        <dbReference type="ChEBI" id="CHEBI:16347"/>
        <dbReference type="ChEBI" id="CHEBI:18102"/>
        <dbReference type="ChEBI" id="CHEBI:57287"/>
        <dbReference type="ChEBI" id="CHEBI:57386"/>
        <dbReference type="EC" id="2.3.1.137"/>
    </reaction>
</comment>
<evidence type="ECO:0000256" key="2">
    <source>
        <dbReference type="ARBA" id="ARBA00005005"/>
    </source>
</evidence>
<keyword evidence="10" id="KW-0012">Acyltransferase</keyword>
<accession>A0ABD0KFT9</accession>
<evidence type="ECO:0000256" key="11">
    <source>
        <dbReference type="ARBA" id="ARBA00052326"/>
    </source>
</evidence>
<evidence type="ECO:0000256" key="13">
    <source>
        <dbReference type="ARBA" id="ARBA00067184"/>
    </source>
</evidence>
<dbReference type="GO" id="GO:0005777">
    <property type="term" value="C:peroxisome"/>
    <property type="evidence" value="ECO:0007669"/>
    <property type="project" value="UniProtKB-SubCell"/>
</dbReference>
<evidence type="ECO:0000256" key="5">
    <source>
        <dbReference type="ARBA" id="ARBA00022679"/>
    </source>
</evidence>
<evidence type="ECO:0000256" key="1">
    <source>
        <dbReference type="ARBA" id="ARBA00004275"/>
    </source>
</evidence>
<dbReference type="GO" id="GO:0008458">
    <property type="term" value="F:carnitine O-octanoyltransferase activity"/>
    <property type="evidence" value="ECO:0007669"/>
    <property type="project" value="UniProtKB-EC"/>
</dbReference>
<comment type="caution">
    <text evidence="16">The sequence shown here is derived from an EMBL/GenBank/DDBJ whole genome shotgun (WGS) entry which is preliminary data.</text>
</comment>
<dbReference type="AlphaFoldDB" id="A0ABD0KFT9"/>
<evidence type="ECO:0000256" key="9">
    <source>
        <dbReference type="ARBA" id="ARBA00023140"/>
    </source>
</evidence>
<dbReference type="PANTHER" id="PTHR22589:SF67">
    <property type="entry name" value="PEROXISOMAL CARNITINE O-OCTANOYLTRANSFERASE"/>
    <property type="match status" value="1"/>
</dbReference>
<comment type="pathway">
    <text evidence="2">Lipid metabolism; fatty acid beta-oxidation.</text>
</comment>
<dbReference type="GO" id="GO:0006631">
    <property type="term" value="P:fatty acid metabolic process"/>
    <property type="evidence" value="ECO:0007669"/>
    <property type="project" value="UniProtKB-KW"/>
</dbReference>
<keyword evidence="4" id="KW-0813">Transport</keyword>
<evidence type="ECO:0000256" key="6">
    <source>
        <dbReference type="ARBA" id="ARBA00022832"/>
    </source>
</evidence>
<evidence type="ECO:0000259" key="15">
    <source>
        <dbReference type="Pfam" id="PF00755"/>
    </source>
</evidence>
<evidence type="ECO:0000256" key="12">
    <source>
        <dbReference type="ARBA" id="ARBA00066418"/>
    </source>
</evidence>
<dbReference type="Gene3D" id="3.30.559.10">
    <property type="entry name" value="Chloramphenicol acetyltransferase-like domain"/>
    <property type="match status" value="1"/>
</dbReference>
<dbReference type="InterPro" id="IPR042231">
    <property type="entry name" value="Cho/carn_acyl_trans_2"/>
</dbReference>
<dbReference type="EMBL" id="JACVVK020000187">
    <property type="protein sequence ID" value="KAK7485912.1"/>
    <property type="molecule type" value="Genomic_DNA"/>
</dbReference>
<reference evidence="16 17" key="1">
    <citation type="journal article" date="2023" name="Sci. Data">
        <title>Genome assembly of the Korean intertidal mud-creeper Batillaria attramentaria.</title>
        <authorList>
            <person name="Patra A.K."/>
            <person name="Ho P.T."/>
            <person name="Jun S."/>
            <person name="Lee S.J."/>
            <person name="Kim Y."/>
            <person name="Won Y.J."/>
        </authorList>
    </citation>
    <scope>NUCLEOTIDE SEQUENCE [LARGE SCALE GENOMIC DNA]</scope>
    <source>
        <strain evidence="16">Wonlab-2016</strain>
    </source>
</reference>
<evidence type="ECO:0000256" key="7">
    <source>
        <dbReference type="ARBA" id="ARBA00022990"/>
    </source>
</evidence>
<dbReference type="EC" id="2.3.1.137" evidence="12"/>
<dbReference type="InterPro" id="IPR023213">
    <property type="entry name" value="CAT-like_dom_sf"/>
</dbReference>
<evidence type="ECO:0000256" key="8">
    <source>
        <dbReference type="ARBA" id="ARBA00023098"/>
    </source>
</evidence>
<dbReference type="SUPFAM" id="SSF52777">
    <property type="entry name" value="CoA-dependent acyltransferases"/>
    <property type="match status" value="2"/>
</dbReference>
<gene>
    <name evidence="16" type="ORF">BaRGS_00022907</name>
</gene>
<keyword evidence="8" id="KW-0443">Lipid metabolism</keyword>
<keyword evidence="9" id="KW-0576">Peroxisome</keyword>
<keyword evidence="5" id="KW-0808">Transferase</keyword>
<dbReference type="PROSITE" id="PS00439">
    <property type="entry name" value="ACYLTRANSF_C_1"/>
    <property type="match status" value="1"/>
</dbReference>
<evidence type="ECO:0000256" key="4">
    <source>
        <dbReference type="ARBA" id="ARBA00022448"/>
    </source>
</evidence>
<dbReference type="InterPro" id="IPR039551">
    <property type="entry name" value="Cho/carn_acyl_trans"/>
</dbReference>
<evidence type="ECO:0000313" key="16">
    <source>
        <dbReference type="EMBL" id="KAK7485912.1"/>
    </source>
</evidence>
<comment type="similarity">
    <text evidence="3">Belongs to the carnitine/choline acetyltransferase family.</text>
</comment>
<evidence type="ECO:0000256" key="14">
    <source>
        <dbReference type="PIRSR" id="PIRSR600542-1"/>
    </source>
</evidence>
<dbReference type="Pfam" id="PF00755">
    <property type="entry name" value="Carn_acyltransf"/>
    <property type="match status" value="1"/>
</dbReference>
<organism evidence="16 17">
    <name type="scientific">Batillaria attramentaria</name>
    <dbReference type="NCBI Taxonomy" id="370345"/>
    <lineage>
        <taxon>Eukaryota</taxon>
        <taxon>Metazoa</taxon>
        <taxon>Spiralia</taxon>
        <taxon>Lophotrochozoa</taxon>
        <taxon>Mollusca</taxon>
        <taxon>Gastropoda</taxon>
        <taxon>Caenogastropoda</taxon>
        <taxon>Sorbeoconcha</taxon>
        <taxon>Cerithioidea</taxon>
        <taxon>Batillariidae</taxon>
        <taxon>Batillaria</taxon>
    </lineage>
</organism>
<evidence type="ECO:0000313" key="17">
    <source>
        <dbReference type="Proteomes" id="UP001519460"/>
    </source>
</evidence>
<dbReference type="InterPro" id="IPR000542">
    <property type="entry name" value="Carn_acyl_trans"/>
</dbReference>
<name>A0ABD0KFT9_9CAEN</name>
<keyword evidence="17" id="KW-1185">Reference proteome</keyword>
<dbReference type="Proteomes" id="UP001519460">
    <property type="component" value="Unassembled WGS sequence"/>
</dbReference>
<comment type="subcellular location">
    <subcellularLocation>
        <location evidence="1">Peroxisome</location>
    </subcellularLocation>
</comment>
<proteinExistence type="inferred from homology"/>
<evidence type="ECO:0000256" key="10">
    <source>
        <dbReference type="ARBA" id="ARBA00023315"/>
    </source>
</evidence>
<feature type="domain" description="Choline/carnitine acyltransferase" evidence="15">
    <location>
        <begin position="27"/>
        <end position="597"/>
    </location>
</feature>
<feature type="active site" description="Proton acceptor" evidence="14">
    <location>
        <position position="328"/>
    </location>
</feature>
<keyword evidence="6" id="KW-0276">Fatty acid metabolism</keyword>
<sequence length="619" mass="71118">MELEGVDALVTSPDEKTFQYQDSLPSLPVPPLEQTLRRYLDSVRPHVTDEEFQRTESLCRQFASGAGRELHERLLEKAKKERNWLEYWWEQGGYMEVRMPAPLMNMAGPGPYLFDIWKPEMGTQIPRAAMMLHCTIRYWQFIRREQLRPIKDGKGNPQCMLQFQRLFSTYRIPGVHSDHLVHYFQTESEGQAPSNVVVMCKGHIFTFDCLDGEGNSLTVPELQSQLQKTHDKASSLPAAPGVNYFTTLERTSWAQARSHLISLHPENYSSLEKIQKALVLIGLDDDCPADVDDLCWKALFGDPLNKWFDKSISFISYRNGMIITNCDHSPMEGIMLVFCTYYAHRKILECKGQWQGTRTVRKLPEPDYLRFHLDDALHSVIKEAKLLYPKLAQRVEAKMSRFLDYGKAYLKTRKVHPDTHCQLALQLAYFRKHNKFAPTYETATIRRFYHGRTETVRSCTVESCNWCKSMADSASSDSERLRLFKTAVDKHNKLMEEATNLQGCDRHLYGMAMLARDEGRPFPELYLDPAFVKSGGGGNYILSTSCIGYTTVCGGVAPMCPHGYGTFYCINEDMVTFFFTAWTEDEDTSAKEFSQEVDRALRDMKSLLDQQESKAQARL</sequence>
<keyword evidence="7" id="KW-0007">Acetylation</keyword>
<dbReference type="FunFam" id="3.30.559.70:FF:000006">
    <property type="entry name" value="Peroxisomal carnitine O-octanoyltransferase"/>
    <property type="match status" value="1"/>
</dbReference>
<dbReference type="Gene3D" id="3.30.559.70">
    <property type="entry name" value="Choline/Carnitine o-acyltransferase, domain 2"/>
    <property type="match status" value="1"/>
</dbReference>